<dbReference type="PANTHER" id="PTHR43578:SF3">
    <property type="entry name" value="NADH-QUINONE OXIDOREDUCTASE SUBUNIT F"/>
    <property type="match status" value="1"/>
</dbReference>
<dbReference type="Proteomes" id="UP000270856">
    <property type="component" value="Unassembled WGS sequence"/>
</dbReference>
<feature type="domain" description="NADH-ubiquinone oxidoreductase 51kDa subunit iron-sulphur binding" evidence="6">
    <location>
        <begin position="453"/>
        <end position="497"/>
    </location>
</feature>
<dbReference type="AlphaFoldDB" id="A0A3N4NIB6"/>
<dbReference type="Gene3D" id="3.40.30.10">
    <property type="entry name" value="Glutaredoxin"/>
    <property type="match status" value="1"/>
</dbReference>
<dbReference type="Pfam" id="PF10589">
    <property type="entry name" value="NADH_4Fe-4S"/>
    <property type="match status" value="1"/>
</dbReference>
<name>A0A3N4NIB6_9FLAO</name>
<dbReference type="RefSeq" id="WP_123899018.1">
    <property type="nucleotide sequence ID" value="NZ_RPFJ01000040.1"/>
</dbReference>
<dbReference type="EMBL" id="RPFJ01000040">
    <property type="protein sequence ID" value="RPD93036.1"/>
    <property type="molecule type" value="Genomic_DNA"/>
</dbReference>
<dbReference type="SMART" id="SM00928">
    <property type="entry name" value="NADH_4Fe-4S"/>
    <property type="match status" value="1"/>
</dbReference>
<organism evidence="7 8">
    <name type="scientific">Aureibaculum marinum</name>
    <dbReference type="NCBI Taxonomy" id="2487930"/>
    <lineage>
        <taxon>Bacteria</taxon>
        <taxon>Pseudomonadati</taxon>
        <taxon>Bacteroidota</taxon>
        <taxon>Flavobacteriia</taxon>
        <taxon>Flavobacteriales</taxon>
        <taxon>Flavobacteriaceae</taxon>
        <taxon>Aureibaculum</taxon>
    </lineage>
</organism>
<evidence type="ECO:0000256" key="3">
    <source>
        <dbReference type="ARBA" id="ARBA00022723"/>
    </source>
</evidence>
<dbReference type="Gene3D" id="3.10.20.600">
    <property type="match status" value="1"/>
</dbReference>
<dbReference type="Pfam" id="PF01257">
    <property type="entry name" value="2Fe-2S_thioredx"/>
    <property type="match status" value="1"/>
</dbReference>
<dbReference type="InterPro" id="IPR001949">
    <property type="entry name" value="NADH-UbQ_OxRdtase_51kDa_CS"/>
</dbReference>
<evidence type="ECO:0000313" key="8">
    <source>
        <dbReference type="Proteomes" id="UP000270856"/>
    </source>
</evidence>
<dbReference type="InterPro" id="IPR019575">
    <property type="entry name" value="Nuop51_4Fe4S-bd"/>
</dbReference>
<dbReference type="SUPFAM" id="SSF142019">
    <property type="entry name" value="Nqo1 FMN-binding domain-like"/>
    <property type="match status" value="1"/>
</dbReference>
<dbReference type="GO" id="GO:0010181">
    <property type="term" value="F:FMN binding"/>
    <property type="evidence" value="ECO:0007669"/>
    <property type="project" value="InterPro"/>
</dbReference>
<comment type="similarity">
    <text evidence="1">Belongs to the complex I 51 kDa subunit family.</text>
</comment>
<evidence type="ECO:0000256" key="5">
    <source>
        <dbReference type="ARBA" id="ARBA00023014"/>
    </source>
</evidence>
<dbReference type="GO" id="GO:0051539">
    <property type="term" value="F:4 iron, 4 sulfur cluster binding"/>
    <property type="evidence" value="ECO:0007669"/>
    <property type="project" value="UniProtKB-KW"/>
</dbReference>
<protein>
    <submittedName>
        <fullName evidence="7">Formate dehydrogenase</fullName>
    </submittedName>
</protein>
<evidence type="ECO:0000259" key="6">
    <source>
        <dbReference type="SMART" id="SM00928"/>
    </source>
</evidence>
<dbReference type="OrthoDB" id="9761899at2"/>
<sequence length="539" mass="60401">MANKNIRSLSYRKELDDNLFENITALSKKKVSSKEFHNLAKRFMIDDSVVIGTASFYDFLRPENQEKKVHVCNGTACMVAGTQDQLTEKLSTLVDADKIGHVPCLGHCHKNNAFLYNNHTYSAHSIEALEKIISDTPALENTYYIGSSSTPILTSKIENITEFYTLFESYIKHPEKVIEQLKQSNLRGRGGAGFPFYFKLDAVLKENETQKYIVCNADEGDPGAYSDMYLMEHQAHKVLFGMLIAGKTVGANTGVLYIRGEYPNSIRKIKQAIKQLEDLNLLQHFRFKIIRGQGAYVCGEETALLNSIEGLRPEVRVRPPYPAQYGLFGKPTVLSNVETFANIHWILKHGGAAYAALGNGKSTGTKMVSLDSYFNRPGMYEIEMGTPLKSVIEEYGKGFKSEIKALQIGGPLGGIVPIHKVKDLTLDFESFTNHGFLLGHASIVSIPNHFPIIKFIEHLLEFTADESCGKCYPCRIGSHRGYEMLKKAQNESYKIDRQLFNDLIETLELGSLCALGGGVPLPIKNALQYFEDELKEYFK</sequence>
<dbReference type="GO" id="GO:0046872">
    <property type="term" value="F:metal ion binding"/>
    <property type="evidence" value="ECO:0007669"/>
    <property type="project" value="UniProtKB-KW"/>
</dbReference>
<dbReference type="SUPFAM" id="SSF140490">
    <property type="entry name" value="Nqo1C-terminal domain-like"/>
    <property type="match status" value="1"/>
</dbReference>
<gene>
    <name evidence="7" type="ORF">EGM88_13885</name>
</gene>
<evidence type="ECO:0000313" key="7">
    <source>
        <dbReference type="EMBL" id="RPD93036.1"/>
    </source>
</evidence>
<keyword evidence="3" id="KW-0479">Metal-binding</keyword>
<dbReference type="InterPro" id="IPR037225">
    <property type="entry name" value="Nuo51_FMN-bd_sf"/>
</dbReference>
<reference evidence="7 8" key="1">
    <citation type="submission" date="2018-11" db="EMBL/GenBank/DDBJ databases">
        <title>Aureibaculum marinum gen. nov., sp. nov., a member of the family Flavobacteriaceae isolated from the Bohai Sea.</title>
        <authorList>
            <person name="Ji X."/>
        </authorList>
    </citation>
    <scope>NUCLEOTIDE SEQUENCE [LARGE SCALE GENOMIC DNA]</scope>
    <source>
        <strain evidence="7 8">BH-SD17</strain>
    </source>
</reference>
<dbReference type="Gene3D" id="1.20.1440.230">
    <property type="entry name" value="NADH-ubiquinone oxidoreductase 51kDa subunit, iron-sulphur binding domain"/>
    <property type="match status" value="1"/>
</dbReference>
<dbReference type="PANTHER" id="PTHR43578">
    <property type="entry name" value="NADH-QUINONE OXIDOREDUCTASE SUBUNIT F"/>
    <property type="match status" value="1"/>
</dbReference>
<dbReference type="InterPro" id="IPR037207">
    <property type="entry name" value="Nuop51_4Fe4S-bd_sf"/>
</dbReference>
<evidence type="ECO:0000256" key="2">
    <source>
        <dbReference type="ARBA" id="ARBA00022485"/>
    </source>
</evidence>
<dbReference type="SUPFAM" id="SSF142984">
    <property type="entry name" value="Nqo1 middle domain-like"/>
    <property type="match status" value="1"/>
</dbReference>
<keyword evidence="2" id="KW-0004">4Fe-4S</keyword>
<dbReference type="InterPro" id="IPR011538">
    <property type="entry name" value="Nuo51_FMN-bd"/>
</dbReference>
<dbReference type="InterPro" id="IPR036249">
    <property type="entry name" value="Thioredoxin-like_sf"/>
</dbReference>
<keyword evidence="5" id="KW-0411">Iron-sulfur</keyword>
<dbReference type="GO" id="GO:0008137">
    <property type="term" value="F:NADH dehydrogenase (ubiquinone) activity"/>
    <property type="evidence" value="ECO:0007669"/>
    <property type="project" value="InterPro"/>
</dbReference>
<evidence type="ECO:0000256" key="1">
    <source>
        <dbReference type="ARBA" id="ARBA00007523"/>
    </source>
</evidence>
<dbReference type="Pfam" id="PF01512">
    <property type="entry name" value="Complex1_51K"/>
    <property type="match status" value="1"/>
</dbReference>
<keyword evidence="8" id="KW-1185">Reference proteome</keyword>
<dbReference type="SUPFAM" id="SSF52833">
    <property type="entry name" value="Thioredoxin-like"/>
    <property type="match status" value="1"/>
</dbReference>
<keyword evidence="4" id="KW-0408">Iron</keyword>
<evidence type="ECO:0000256" key="4">
    <source>
        <dbReference type="ARBA" id="ARBA00023004"/>
    </source>
</evidence>
<dbReference type="Gene3D" id="3.40.50.11540">
    <property type="entry name" value="NADH-ubiquinone oxidoreductase 51kDa subunit"/>
    <property type="match status" value="1"/>
</dbReference>
<comment type="caution">
    <text evidence="7">The sequence shown here is derived from an EMBL/GenBank/DDBJ whole genome shotgun (WGS) entry which is preliminary data.</text>
</comment>
<proteinExistence type="inferred from homology"/>
<accession>A0A3N4NIB6</accession>
<dbReference type="PROSITE" id="PS00645">
    <property type="entry name" value="COMPLEX1_51K_2"/>
    <property type="match status" value="1"/>
</dbReference>